<keyword evidence="3" id="KW-0460">Magnesium</keyword>
<evidence type="ECO:0000256" key="2">
    <source>
        <dbReference type="ARBA" id="ARBA00022801"/>
    </source>
</evidence>
<dbReference type="InterPro" id="IPR005502">
    <property type="entry name" value="Ribosyl_crysJ1"/>
</dbReference>
<feature type="binding site" evidence="3">
    <location>
        <position position="279"/>
    </location>
    <ligand>
        <name>Mg(2+)</name>
        <dbReference type="ChEBI" id="CHEBI:18420"/>
        <label>1</label>
    </ligand>
</feature>
<dbReference type="GO" id="GO:0046872">
    <property type="term" value="F:metal ion binding"/>
    <property type="evidence" value="ECO:0007669"/>
    <property type="project" value="UniProtKB-KW"/>
</dbReference>
<dbReference type="AlphaFoldDB" id="A0A844G911"/>
<dbReference type="PANTHER" id="PTHR16222:SF24">
    <property type="entry name" value="ADP-RIBOSYLHYDROLASE ARH3"/>
    <property type="match status" value="1"/>
</dbReference>
<keyword evidence="2 5" id="KW-0378">Hydrolase</keyword>
<dbReference type="Pfam" id="PF03747">
    <property type="entry name" value="ADP_ribosyl_GH"/>
    <property type="match status" value="1"/>
</dbReference>
<dbReference type="SUPFAM" id="SSF101478">
    <property type="entry name" value="ADP-ribosylglycohydrolase"/>
    <property type="match status" value="1"/>
</dbReference>
<comment type="similarity">
    <text evidence="1">Belongs to the ADP-ribosylglycohydrolase family.</text>
</comment>
<accession>A0A844G911</accession>
<organism evidence="5 6">
    <name type="scientific">Victivallis lenta</name>
    <dbReference type="NCBI Taxonomy" id="2606640"/>
    <lineage>
        <taxon>Bacteria</taxon>
        <taxon>Pseudomonadati</taxon>
        <taxon>Lentisphaerota</taxon>
        <taxon>Lentisphaeria</taxon>
        <taxon>Victivallales</taxon>
        <taxon>Victivallaceae</taxon>
        <taxon>Victivallis</taxon>
    </lineage>
</organism>
<dbReference type="InterPro" id="IPR050792">
    <property type="entry name" value="ADP-ribosylglycohydrolase"/>
</dbReference>
<dbReference type="GO" id="GO:0016787">
    <property type="term" value="F:hydrolase activity"/>
    <property type="evidence" value="ECO:0007669"/>
    <property type="project" value="UniProtKB-KW"/>
</dbReference>
<evidence type="ECO:0000256" key="3">
    <source>
        <dbReference type="PIRSR" id="PIRSR605502-1"/>
    </source>
</evidence>
<dbReference type="InterPro" id="IPR036705">
    <property type="entry name" value="Ribosyl_crysJ1_sf"/>
</dbReference>
<protein>
    <submittedName>
        <fullName evidence="5">ADP-ribosylglycohydrolase family protein</fullName>
    </submittedName>
</protein>
<sequence length="521" mass="57944">MLRRRRIQGVPAGQRQTEGANQMSLDLRERISGCWAGKCLGGAIGMPFEGVPYRPNLTPESIRLRQDVPNDDLEMQLIWLTGLRERGLDLDAAAFSHLWRRHIPAGCDEYSIAIRNLRHGVNPPVSGWLDNCFADGMGATIRSEIWAAVFAGRPDAAMHFAELDASVDHWGDGVWGEIFMAAAECRAFTTGELIPSLEFGRAQLPDDCRLARTLDAVFELHRAGVEAGEAGSRIRETFYHYNFTDCVTNLAFICHALLWGNGEFLPSVLSAVNLGRDADCTGASVGAFLGILLGRGGLPADLLERLNDRLSLSPYVERVPGVPQTLTETVDETLRLHETLRPKLPAVPYPAYAPYRPDGSEPAICRSRWLVADPAECDTEALERELRKSGRCPERLKHRIIETGQLQFDLSPFARDANTLELFTFLQVRGTPPDPVMVSATADVGLTLWFDGEMQCNHHSRLPSLPSFHRAEGGAAFTRHFRDGERRLVRLRLQYCLPPLRACLMFGDPANNHLDEITLEI</sequence>
<reference evidence="5 6" key="1">
    <citation type="submission" date="2019-08" db="EMBL/GenBank/DDBJ databases">
        <title>In-depth cultivation of the pig gut microbiome towards novel bacterial diversity and tailored functional studies.</title>
        <authorList>
            <person name="Wylensek D."/>
            <person name="Hitch T.C.A."/>
            <person name="Clavel T."/>
        </authorList>
    </citation>
    <scope>NUCLEOTIDE SEQUENCE [LARGE SCALE GENOMIC DNA]</scope>
    <source>
        <strain evidence="5 6">BBE-744-WT-12</strain>
    </source>
</reference>
<evidence type="ECO:0000313" key="5">
    <source>
        <dbReference type="EMBL" id="MST98898.1"/>
    </source>
</evidence>
<name>A0A844G911_9BACT</name>
<keyword evidence="3" id="KW-0479">Metal-binding</keyword>
<gene>
    <name evidence="5" type="ORF">FYJ85_17830</name>
</gene>
<dbReference type="PANTHER" id="PTHR16222">
    <property type="entry name" value="ADP-RIBOSYLGLYCOHYDROLASE"/>
    <property type="match status" value="1"/>
</dbReference>
<evidence type="ECO:0000256" key="1">
    <source>
        <dbReference type="ARBA" id="ARBA00010702"/>
    </source>
</evidence>
<evidence type="ECO:0000256" key="4">
    <source>
        <dbReference type="SAM" id="MobiDB-lite"/>
    </source>
</evidence>
<dbReference type="EMBL" id="VUNS01000025">
    <property type="protein sequence ID" value="MST98898.1"/>
    <property type="molecule type" value="Genomic_DNA"/>
</dbReference>
<comment type="caution">
    <text evidence="5">The sequence shown here is derived from an EMBL/GenBank/DDBJ whole genome shotgun (WGS) entry which is preliminary data.</text>
</comment>
<evidence type="ECO:0000313" key="6">
    <source>
        <dbReference type="Proteomes" id="UP000435649"/>
    </source>
</evidence>
<feature type="region of interest" description="Disordered" evidence="4">
    <location>
        <begin position="1"/>
        <end position="21"/>
    </location>
</feature>
<dbReference type="Gene3D" id="1.10.4080.10">
    <property type="entry name" value="ADP-ribosylation/Crystallin J1"/>
    <property type="match status" value="1"/>
</dbReference>
<comment type="cofactor">
    <cofactor evidence="3">
        <name>Mg(2+)</name>
        <dbReference type="ChEBI" id="CHEBI:18420"/>
    </cofactor>
    <text evidence="3">Binds 2 magnesium ions per subunit.</text>
</comment>
<keyword evidence="6" id="KW-1185">Reference proteome</keyword>
<dbReference type="Proteomes" id="UP000435649">
    <property type="component" value="Unassembled WGS sequence"/>
</dbReference>
<feature type="binding site" evidence="3">
    <location>
        <position position="277"/>
    </location>
    <ligand>
        <name>Mg(2+)</name>
        <dbReference type="ChEBI" id="CHEBI:18420"/>
        <label>1</label>
    </ligand>
</feature>
<proteinExistence type="inferred from homology"/>